<keyword evidence="1" id="KW-0812">Transmembrane</keyword>
<feature type="transmembrane region" description="Helical" evidence="1">
    <location>
        <begin position="21"/>
        <end position="42"/>
    </location>
</feature>
<keyword evidence="1" id="KW-1133">Transmembrane helix</keyword>
<dbReference type="Proteomes" id="UP001595733">
    <property type="component" value="Unassembled WGS sequence"/>
</dbReference>
<accession>A0ABV8US25</accession>
<keyword evidence="1" id="KW-0472">Membrane</keyword>
<evidence type="ECO:0000256" key="1">
    <source>
        <dbReference type="SAM" id="Phobius"/>
    </source>
</evidence>
<keyword evidence="3" id="KW-1185">Reference proteome</keyword>
<evidence type="ECO:0000313" key="2">
    <source>
        <dbReference type="EMBL" id="MFC4353715.1"/>
    </source>
</evidence>
<organism evidence="2 3">
    <name type="scientific">Chryseomicrobium palamuruense</name>
    <dbReference type="NCBI Taxonomy" id="682973"/>
    <lineage>
        <taxon>Bacteria</taxon>
        <taxon>Bacillati</taxon>
        <taxon>Bacillota</taxon>
        <taxon>Bacilli</taxon>
        <taxon>Bacillales</taxon>
        <taxon>Caryophanaceae</taxon>
        <taxon>Chryseomicrobium</taxon>
    </lineage>
</organism>
<dbReference type="EMBL" id="JBHSEF010000009">
    <property type="protein sequence ID" value="MFC4353715.1"/>
    <property type="molecule type" value="Genomic_DNA"/>
</dbReference>
<gene>
    <name evidence="2" type="ORF">ACFO0S_01380</name>
</gene>
<dbReference type="Pfam" id="PF12679">
    <property type="entry name" value="ABC2_membrane_2"/>
    <property type="match status" value="1"/>
</dbReference>
<protein>
    <submittedName>
        <fullName evidence="2">ABC transporter permease</fullName>
    </submittedName>
</protein>
<evidence type="ECO:0000313" key="3">
    <source>
        <dbReference type="Proteomes" id="UP001595733"/>
    </source>
</evidence>
<feature type="transmembrane region" description="Helical" evidence="1">
    <location>
        <begin position="229"/>
        <end position="251"/>
    </location>
</feature>
<feature type="transmembrane region" description="Helical" evidence="1">
    <location>
        <begin position="181"/>
        <end position="205"/>
    </location>
</feature>
<dbReference type="RefSeq" id="WP_378139387.1">
    <property type="nucleotide sequence ID" value="NZ_JBHSEF010000009.1"/>
</dbReference>
<reference evidence="3" key="1">
    <citation type="journal article" date="2019" name="Int. J. Syst. Evol. Microbiol.">
        <title>The Global Catalogue of Microorganisms (GCM) 10K type strain sequencing project: providing services to taxonomists for standard genome sequencing and annotation.</title>
        <authorList>
            <consortium name="The Broad Institute Genomics Platform"/>
            <consortium name="The Broad Institute Genome Sequencing Center for Infectious Disease"/>
            <person name="Wu L."/>
            <person name="Ma J."/>
        </authorList>
    </citation>
    <scope>NUCLEOTIDE SEQUENCE [LARGE SCALE GENOMIC DNA]</scope>
    <source>
        <strain evidence="3">CCUG 50353</strain>
    </source>
</reference>
<comment type="caution">
    <text evidence="2">The sequence shown here is derived from an EMBL/GenBank/DDBJ whole genome shotgun (WGS) entry which is preliminary data.</text>
</comment>
<proteinExistence type="predicted"/>
<name>A0ABV8US25_9BACL</name>
<sequence>MNQFGVLFQKEWREHARNFKLIWIPIVFILLGITEPIINHFLPQIIQSAGNVPEGSVIQFPEMTPEQILLSALNQYQFIGMLIIAFAFAGLVARERKNGTAAFLYVRPLSFPSYILSKWTISNLILLGSLVLGMIGAAYYTDYLFGNFSIQRFIAMLGVYSVWMIFALSVTLLFSTLLRPGIAAALSVFFIAFFPMIDGLVLRYWPYTPFKLFSYAGMVMMGEVDMKDLWITVAIAVLLILICVTVSILMAKKKAADVKI</sequence>
<feature type="transmembrane region" description="Helical" evidence="1">
    <location>
        <begin position="153"/>
        <end position="174"/>
    </location>
</feature>
<feature type="transmembrane region" description="Helical" evidence="1">
    <location>
        <begin position="114"/>
        <end position="141"/>
    </location>
</feature>
<dbReference type="PANTHER" id="PTHR43471">
    <property type="entry name" value="ABC TRANSPORTER PERMEASE"/>
    <property type="match status" value="1"/>
</dbReference>
<feature type="transmembrane region" description="Helical" evidence="1">
    <location>
        <begin position="75"/>
        <end position="93"/>
    </location>
</feature>